<protein>
    <submittedName>
        <fullName evidence="3">Uncharacterized protein</fullName>
    </submittedName>
</protein>
<dbReference type="EMBL" id="JAJJMA010060779">
    <property type="protein sequence ID" value="MCL7026762.1"/>
    <property type="molecule type" value="Genomic_DNA"/>
</dbReference>
<keyword evidence="2" id="KW-1133">Transmembrane helix</keyword>
<name>A0AA41V086_PAPNU</name>
<proteinExistence type="predicted"/>
<evidence type="ECO:0000313" key="4">
    <source>
        <dbReference type="Proteomes" id="UP001177140"/>
    </source>
</evidence>
<dbReference type="InterPro" id="IPR040277">
    <property type="entry name" value="Os04g0629400-like"/>
</dbReference>
<accession>A0AA41V086</accession>
<feature type="transmembrane region" description="Helical" evidence="2">
    <location>
        <begin position="6"/>
        <end position="30"/>
    </location>
</feature>
<keyword evidence="2" id="KW-0472">Membrane</keyword>
<sequence>MCYVGKATKIFICVITILVAVGIILTFSLVKRHNDHKNHNCSGQDCQQPFTAYPSPVFTPNTYSPPSPSAVLRSPFRTPPPPPYQPSQSTPESPPSEPSPPSDPISPPSPPVSPPSPPTETIQPPPPPNQPSPENPAPPIVQAPVQSPPSPVTVTQGPVPNPPGQDTVIQGPIPA</sequence>
<evidence type="ECO:0000256" key="1">
    <source>
        <dbReference type="SAM" id="MobiDB-lite"/>
    </source>
</evidence>
<dbReference type="PRINTS" id="PR01217">
    <property type="entry name" value="PRICHEXTENSN"/>
</dbReference>
<keyword evidence="2" id="KW-0812">Transmembrane</keyword>
<organism evidence="3 4">
    <name type="scientific">Papaver nudicaule</name>
    <name type="common">Iceland poppy</name>
    <dbReference type="NCBI Taxonomy" id="74823"/>
    <lineage>
        <taxon>Eukaryota</taxon>
        <taxon>Viridiplantae</taxon>
        <taxon>Streptophyta</taxon>
        <taxon>Embryophyta</taxon>
        <taxon>Tracheophyta</taxon>
        <taxon>Spermatophyta</taxon>
        <taxon>Magnoliopsida</taxon>
        <taxon>Ranunculales</taxon>
        <taxon>Papaveraceae</taxon>
        <taxon>Papaveroideae</taxon>
        <taxon>Papaver</taxon>
    </lineage>
</organism>
<comment type="caution">
    <text evidence="3">The sequence shown here is derived from an EMBL/GenBank/DDBJ whole genome shotgun (WGS) entry which is preliminary data.</text>
</comment>
<evidence type="ECO:0000313" key="3">
    <source>
        <dbReference type="EMBL" id="MCL7026762.1"/>
    </source>
</evidence>
<dbReference type="PANTHER" id="PTHR36036">
    <property type="entry name" value="PROLINE-RICH FAMILY PROTEIN"/>
    <property type="match status" value="1"/>
</dbReference>
<dbReference type="AlphaFoldDB" id="A0AA41V086"/>
<feature type="compositionally biased region" description="Pro residues" evidence="1">
    <location>
        <begin position="92"/>
        <end position="151"/>
    </location>
</feature>
<reference evidence="3" key="1">
    <citation type="submission" date="2022-03" db="EMBL/GenBank/DDBJ databases">
        <title>A functionally conserved STORR gene fusion in Papaver species that diverged 16.8 million years ago.</title>
        <authorList>
            <person name="Catania T."/>
        </authorList>
    </citation>
    <scope>NUCLEOTIDE SEQUENCE</scope>
    <source>
        <strain evidence="3">S-191538</strain>
    </source>
</reference>
<keyword evidence="4" id="KW-1185">Reference proteome</keyword>
<dbReference type="PANTHER" id="PTHR36036:SF1">
    <property type="entry name" value="PROLINE-RICH FAMILY PROTEIN"/>
    <property type="match status" value="1"/>
</dbReference>
<evidence type="ECO:0000256" key="2">
    <source>
        <dbReference type="SAM" id="Phobius"/>
    </source>
</evidence>
<gene>
    <name evidence="3" type="ORF">MKW94_023352</name>
</gene>
<feature type="region of interest" description="Disordered" evidence="1">
    <location>
        <begin position="57"/>
        <end position="175"/>
    </location>
</feature>
<dbReference type="Proteomes" id="UP001177140">
    <property type="component" value="Unassembled WGS sequence"/>
</dbReference>